<organism evidence="6 7">
    <name type="scientific">Cercophora newfieldiana</name>
    <dbReference type="NCBI Taxonomy" id="92897"/>
    <lineage>
        <taxon>Eukaryota</taxon>
        <taxon>Fungi</taxon>
        <taxon>Dikarya</taxon>
        <taxon>Ascomycota</taxon>
        <taxon>Pezizomycotina</taxon>
        <taxon>Sordariomycetes</taxon>
        <taxon>Sordariomycetidae</taxon>
        <taxon>Sordariales</taxon>
        <taxon>Lasiosphaeriaceae</taxon>
        <taxon>Cercophora</taxon>
    </lineage>
</organism>
<evidence type="ECO:0000256" key="3">
    <source>
        <dbReference type="ARBA" id="ARBA00022989"/>
    </source>
</evidence>
<dbReference type="PANTHER" id="PTHR20855:SF136">
    <property type="match status" value="1"/>
</dbReference>
<dbReference type="GO" id="GO:0016020">
    <property type="term" value="C:membrane"/>
    <property type="evidence" value="ECO:0007669"/>
    <property type="project" value="UniProtKB-SubCell"/>
</dbReference>
<evidence type="ECO:0000313" key="7">
    <source>
        <dbReference type="Proteomes" id="UP001174936"/>
    </source>
</evidence>
<protein>
    <submittedName>
        <fullName evidence="6">Uncharacterized protein</fullName>
    </submittedName>
</protein>
<reference evidence="6" key="1">
    <citation type="submission" date="2023-06" db="EMBL/GenBank/DDBJ databases">
        <title>Genome-scale phylogeny and comparative genomics of the fungal order Sordariales.</title>
        <authorList>
            <consortium name="Lawrence Berkeley National Laboratory"/>
            <person name="Hensen N."/>
            <person name="Bonometti L."/>
            <person name="Westerberg I."/>
            <person name="Brannstrom I.O."/>
            <person name="Guillou S."/>
            <person name="Cros-Aarteil S."/>
            <person name="Calhoun S."/>
            <person name="Haridas S."/>
            <person name="Kuo A."/>
            <person name="Mondo S."/>
            <person name="Pangilinan J."/>
            <person name="Riley R."/>
            <person name="Labutti K."/>
            <person name="Andreopoulos B."/>
            <person name="Lipzen A."/>
            <person name="Chen C."/>
            <person name="Yanf M."/>
            <person name="Daum C."/>
            <person name="Ng V."/>
            <person name="Clum A."/>
            <person name="Steindorff A."/>
            <person name="Ohm R."/>
            <person name="Martin F."/>
            <person name="Silar P."/>
            <person name="Natvig D."/>
            <person name="Lalanne C."/>
            <person name="Gautier V."/>
            <person name="Ament-Velasquez S.L."/>
            <person name="Kruys A."/>
            <person name="Hutchinson M.I."/>
            <person name="Powell A.J."/>
            <person name="Barry K."/>
            <person name="Miller A.N."/>
            <person name="Grigoriev I.V."/>
            <person name="Debuchy R."/>
            <person name="Gladieux P."/>
            <person name="Thoren M.H."/>
            <person name="Johannesson H."/>
        </authorList>
    </citation>
    <scope>NUCLEOTIDE SEQUENCE</scope>
    <source>
        <strain evidence="6">SMH2532-1</strain>
    </source>
</reference>
<dbReference type="PANTHER" id="PTHR20855">
    <property type="entry name" value="ADIPOR/PROGESTIN RECEPTOR-RELATED"/>
    <property type="match status" value="1"/>
</dbReference>
<comment type="subcellular location">
    <subcellularLocation>
        <location evidence="1">Membrane</location>
        <topology evidence="1">Multi-pass membrane protein</topology>
    </subcellularLocation>
</comment>
<keyword evidence="7" id="KW-1185">Reference proteome</keyword>
<dbReference type="Pfam" id="PF03006">
    <property type="entry name" value="HlyIII"/>
    <property type="match status" value="1"/>
</dbReference>
<gene>
    <name evidence="6" type="ORF">B0T16DRAFT_69684</name>
</gene>
<feature type="binding site" evidence="5">
    <location>
        <position position="74"/>
    </location>
    <ligand>
        <name>Zn(2+)</name>
        <dbReference type="ChEBI" id="CHEBI:29105"/>
    </ligand>
</feature>
<sequence>MEVVLEISGGSNCQGLCLASTAYPTFLNGWGYTREIFGLAMWVVKPIFLGSIVYGAKFPERNWPGKFDFVGNSHNIWHVVTAVSAIMGCEVMGGMFEVARKGVQGCEERGEVIGLRHRFDHRKAFGVHYSVIMHRYGRHGWPVDRDLELTSNTHGLPDPAGRKVKKGLHAFKV</sequence>
<dbReference type="GO" id="GO:0046872">
    <property type="term" value="F:metal ion binding"/>
    <property type="evidence" value="ECO:0007669"/>
    <property type="project" value="UniProtKB-KW"/>
</dbReference>
<evidence type="ECO:0000256" key="5">
    <source>
        <dbReference type="PIRSR" id="PIRSR604254-1"/>
    </source>
</evidence>
<keyword evidence="4" id="KW-0472">Membrane</keyword>
<keyword evidence="5" id="KW-0479">Metal-binding</keyword>
<evidence type="ECO:0000256" key="4">
    <source>
        <dbReference type="ARBA" id="ARBA00023136"/>
    </source>
</evidence>
<evidence type="ECO:0000313" key="6">
    <source>
        <dbReference type="EMBL" id="KAK0657901.1"/>
    </source>
</evidence>
<proteinExistence type="predicted"/>
<keyword evidence="2" id="KW-0812">Transmembrane</keyword>
<dbReference type="AlphaFoldDB" id="A0AA39YSN4"/>
<dbReference type="Proteomes" id="UP001174936">
    <property type="component" value="Unassembled WGS sequence"/>
</dbReference>
<comment type="caution">
    <text evidence="6">The sequence shown here is derived from an EMBL/GenBank/DDBJ whole genome shotgun (WGS) entry which is preliminary data.</text>
</comment>
<dbReference type="EMBL" id="JAULSV010000001">
    <property type="protein sequence ID" value="KAK0657901.1"/>
    <property type="molecule type" value="Genomic_DNA"/>
</dbReference>
<keyword evidence="3" id="KW-1133">Transmembrane helix</keyword>
<accession>A0AA39YSN4</accession>
<evidence type="ECO:0000256" key="2">
    <source>
        <dbReference type="ARBA" id="ARBA00022692"/>
    </source>
</evidence>
<keyword evidence="5" id="KW-0862">Zinc</keyword>
<evidence type="ECO:0000256" key="1">
    <source>
        <dbReference type="ARBA" id="ARBA00004141"/>
    </source>
</evidence>
<dbReference type="InterPro" id="IPR004254">
    <property type="entry name" value="AdipoR/HlyIII-related"/>
</dbReference>
<dbReference type="GO" id="GO:0038023">
    <property type="term" value="F:signaling receptor activity"/>
    <property type="evidence" value="ECO:0007669"/>
    <property type="project" value="TreeGrafter"/>
</dbReference>
<name>A0AA39YSN4_9PEZI</name>
<feature type="binding site" evidence="5">
    <location>
        <position position="78"/>
    </location>
    <ligand>
        <name>Zn(2+)</name>
        <dbReference type="ChEBI" id="CHEBI:29105"/>
    </ligand>
</feature>